<gene>
    <name evidence="5" type="ORF">C1I63_08190</name>
</gene>
<dbReference type="Pfam" id="PF00293">
    <property type="entry name" value="NUDIX"/>
    <property type="match status" value="1"/>
</dbReference>
<accession>A0A2T4UTH1</accession>
<evidence type="ECO:0000313" key="5">
    <source>
        <dbReference type="EMBL" id="PTL72830.1"/>
    </source>
</evidence>
<sequence length="133" mass="14422">MSSHPPIVVSAVVVLRERRVLMVTARGRDVVYLPGGKVDAGETGEHAAAREAQEELGTATTRLEELFVVRTQAHGEPEGREVHMRVYLAELAGEPSPSAEIDSLHWIGTADAHRCPPAGVATLERLRLLDLVD</sequence>
<dbReference type="InterPro" id="IPR015797">
    <property type="entry name" value="NUDIX_hydrolase-like_dom_sf"/>
</dbReference>
<feature type="domain" description="Nudix hydrolase" evidence="4">
    <location>
        <begin position="5"/>
        <end position="133"/>
    </location>
</feature>
<organism evidence="5 6">
    <name type="scientific">Rathayibacter caricis DSM 15933</name>
    <dbReference type="NCBI Taxonomy" id="1328867"/>
    <lineage>
        <taxon>Bacteria</taxon>
        <taxon>Bacillati</taxon>
        <taxon>Actinomycetota</taxon>
        <taxon>Actinomycetes</taxon>
        <taxon>Micrococcales</taxon>
        <taxon>Microbacteriaceae</taxon>
        <taxon>Rathayibacter</taxon>
    </lineage>
</organism>
<dbReference type="GO" id="GO:0016787">
    <property type="term" value="F:hydrolase activity"/>
    <property type="evidence" value="ECO:0007669"/>
    <property type="project" value="UniProtKB-KW"/>
</dbReference>
<reference evidence="5 6" key="1">
    <citation type="submission" date="2018-03" db="EMBL/GenBank/DDBJ databases">
        <title>Bacteriophage NCPPB3778 and a type I-E CRISPR drive the evolution of the US Biological Select Agent, Rathayibacter toxicus.</title>
        <authorList>
            <person name="Davis E.W.II."/>
            <person name="Tabima J.F."/>
            <person name="Weisberg A.J."/>
            <person name="Dantas Lopes L."/>
            <person name="Wiseman M.S."/>
            <person name="Wiseman M.S."/>
            <person name="Pupko T."/>
            <person name="Belcher M.S."/>
            <person name="Sechler A.J."/>
            <person name="Tancos M.A."/>
            <person name="Schroeder B.K."/>
            <person name="Murray T.D."/>
            <person name="Luster D.G."/>
            <person name="Schneider W.L."/>
            <person name="Rogers E."/>
            <person name="Andreote F.D."/>
            <person name="Grunwald N.J."/>
            <person name="Putnam M.L."/>
            <person name="Chang J.H."/>
        </authorList>
    </citation>
    <scope>NUCLEOTIDE SEQUENCE [LARGE SCALE GENOMIC DNA]</scope>
    <source>
        <strain evidence="5 6">DSM 15933</strain>
    </source>
</reference>
<evidence type="ECO:0000256" key="1">
    <source>
        <dbReference type="ARBA" id="ARBA00005582"/>
    </source>
</evidence>
<dbReference type="PROSITE" id="PS51462">
    <property type="entry name" value="NUDIX"/>
    <property type="match status" value="1"/>
</dbReference>
<dbReference type="InterPro" id="IPR020476">
    <property type="entry name" value="Nudix_hydrolase"/>
</dbReference>
<dbReference type="PROSITE" id="PS00893">
    <property type="entry name" value="NUDIX_BOX"/>
    <property type="match status" value="1"/>
</dbReference>
<name>A0A2T4UTH1_9MICO</name>
<evidence type="ECO:0000313" key="6">
    <source>
        <dbReference type="Proteomes" id="UP000241085"/>
    </source>
</evidence>
<evidence type="ECO:0000256" key="2">
    <source>
        <dbReference type="ARBA" id="ARBA00022801"/>
    </source>
</evidence>
<evidence type="ECO:0000259" key="4">
    <source>
        <dbReference type="PROSITE" id="PS51462"/>
    </source>
</evidence>
<protein>
    <submittedName>
        <fullName evidence="5">NTP pyrophosphohydrolase</fullName>
    </submittedName>
</protein>
<keyword evidence="6" id="KW-1185">Reference proteome</keyword>
<proteinExistence type="inferred from homology"/>
<dbReference type="RefSeq" id="WP_107574463.1">
    <property type="nucleotide sequence ID" value="NZ_PZPL01000001.1"/>
</dbReference>
<dbReference type="PRINTS" id="PR00502">
    <property type="entry name" value="NUDIXFAMILY"/>
</dbReference>
<dbReference type="CDD" id="cd04690">
    <property type="entry name" value="NUDIX_Hydrolase"/>
    <property type="match status" value="1"/>
</dbReference>
<dbReference type="EMBL" id="PZPL01000001">
    <property type="protein sequence ID" value="PTL72830.1"/>
    <property type="molecule type" value="Genomic_DNA"/>
</dbReference>
<dbReference type="PANTHER" id="PTHR43736">
    <property type="entry name" value="ADP-RIBOSE PYROPHOSPHATASE"/>
    <property type="match status" value="1"/>
</dbReference>
<dbReference type="Proteomes" id="UP000241085">
    <property type="component" value="Unassembled WGS sequence"/>
</dbReference>
<evidence type="ECO:0000256" key="3">
    <source>
        <dbReference type="RuleBase" id="RU003476"/>
    </source>
</evidence>
<dbReference type="InterPro" id="IPR000086">
    <property type="entry name" value="NUDIX_hydrolase_dom"/>
</dbReference>
<dbReference type="PANTHER" id="PTHR43736:SF1">
    <property type="entry name" value="DIHYDRONEOPTERIN TRIPHOSPHATE DIPHOSPHATASE"/>
    <property type="match status" value="1"/>
</dbReference>
<keyword evidence="2 3" id="KW-0378">Hydrolase</keyword>
<dbReference type="Gene3D" id="3.90.79.10">
    <property type="entry name" value="Nucleoside Triphosphate Pyrophosphohydrolase"/>
    <property type="match status" value="1"/>
</dbReference>
<dbReference type="SUPFAM" id="SSF55811">
    <property type="entry name" value="Nudix"/>
    <property type="match status" value="1"/>
</dbReference>
<comment type="caution">
    <text evidence="5">The sequence shown here is derived from an EMBL/GenBank/DDBJ whole genome shotgun (WGS) entry which is preliminary data.</text>
</comment>
<dbReference type="AlphaFoldDB" id="A0A2T4UTH1"/>
<comment type="similarity">
    <text evidence="1 3">Belongs to the Nudix hydrolase family.</text>
</comment>
<dbReference type="InterPro" id="IPR020084">
    <property type="entry name" value="NUDIX_hydrolase_CS"/>
</dbReference>